<dbReference type="SUPFAM" id="SSF56281">
    <property type="entry name" value="Metallo-hydrolase/oxidoreductase"/>
    <property type="match status" value="1"/>
</dbReference>
<dbReference type="InterPro" id="IPR011108">
    <property type="entry name" value="RMMBL"/>
</dbReference>
<evidence type="ECO:0000313" key="1">
    <source>
        <dbReference type="EMBL" id="AKM09955.1"/>
    </source>
</evidence>
<dbReference type="RefSeq" id="WP_047820635.1">
    <property type="nucleotide sequence ID" value="NZ_CP011770.1"/>
</dbReference>
<evidence type="ECO:0000313" key="2">
    <source>
        <dbReference type="Proteomes" id="UP000035287"/>
    </source>
</evidence>
<dbReference type="STRING" id="1348774.AB433_08140"/>
<dbReference type="PANTHER" id="PTHR43694:SF1">
    <property type="entry name" value="RIBONUCLEASE J"/>
    <property type="match status" value="1"/>
</dbReference>
<dbReference type="Pfam" id="PF22505">
    <property type="entry name" value="RNase_J_b_CASP"/>
    <property type="match status" value="1"/>
</dbReference>
<dbReference type="Gene3D" id="3.60.15.10">
    <property type="entry name" value="Ribonuclease Z/Hydroxyacylglutathione hydrolase-like"/>
    <property type="match status" value="1"/>
</dbReference>
<dbReference type="InterPro" id="IPR041636">
    <property type="entry name" value="RNase_J_C"/>
</dbReference>
<dbReference type="KEGG" id="cna:AB433_08140"/>
<dbReference type="Pfam" id="PF00753">
    <property type="entry name" value="Lactamase_B"/>
    <property type="match status" value="1"/>
</dbReference>
<name>A0A0G3XEG8_9SPHN</name>
<dbReference type="AlphaFoldDB" id="A0A0G3XEG8"/>
<dbReference type="PATRIC" id="fig|1348774.3.peg.1706"/>
<dbReference type="OrthoDB" id="9770211at2"/>
<dbReference type="Pfam" id="PF17770">
    <property type="entry name" value="RNase_J_C"/>
    <property type="match status" value="1"/>
</dbReference>
<dbReference type="Pfam" id="PF07521">
    <property type="entry name" value="RMMBL"/>
    <property type="match status" value="1"/>
</dbReference>
<dbReference type="Gene3D" id="3.40.50.10710">
    <property type="entry name" value="Metallo-hydrolase/oxidoreductase"/>
    <property type="match status" value="1"/>
</dbReference>
<dbReference type="InterPro" id="IPR055132">
    <property type="entry name" value="RNase_J_b_CASP"/>
</dbReference>
<protein>
    <submittedName>
        <fullName evidence="1">RNA-metabolising metallo-beta-lactamase</fullName>
    </submittedName>
</protein>
<dbReference type="SMART" id="SM00849">
    <property type="entry name" value="Lactamase_B"/>
    <property type="match status" value="1"/>
</dbReference>
<dbReference type="InterPro" id="IPR042173">
    <property type="entry name" value="RNase_J_2"/>
</dbReference>
<dbReference type="InterPro" id="IPR001279">
    <property type="entry name" value="Metallo-B-lactamas"/>
</dbReference>
<dbReference type="EMBL" id="CP011770">
    <property type="protein sequence ID" value="AKM09955.1"/>
    <property type="molecule type" value="Genomic_DNA"/>
</dbReference>
<dbReference type="Proteomes" id="UP000035287">
    <property type="component" value="Chromosome"/>
</dbReference>
<organism evidence="1 2">
    <name type="scientific">Croceicoccus naphthovorans</name>
    <dbReference type="NCBI Taxonomy" id="1348774"/>
    <lineage>
        <taxon>Bacteria</taxon>
        <taxon>Pseudomonadati</taxon>
        <taxon>Pseudomonadota</taxon>
        <taxon>Alphaproteobacteria</taxon>
        <taxon>Sphingomonadales</taxon>
        <taxon>Erythrobacteraceae</taxon>
        <taxon>Croceicoccus</taxon>
    </lineage>
</organism>
<dbReference type="PANTHER" id="PTHR43694">
    <property type="entry name" value="RIBONUCLEASE J"/>
    <property type="match status" value="1"/>
</dbReference>
<dbReference type="CDD" id="cd07714">
    <property type="entry name" value="RNaseJ_MBL-fold"/>
    <property type="match status" value="1"/>
</dbReference>
<keyword evidence="2" id="KW-1185">Reference proteome</keyword>
<sequence>MTPQKELLFLALGGSGEIGMNVNLYGADGKWLMVDLGMSFADPGYPGVDLVFADLEFIEERAEDLVGIVLTHAHEDHIGAVPYFAADLGVPLYATPFTADLVRRKLEEADLVGEVELNIIDHLDAFTPGGTGPFSVRYLPLAHSIAEGNAVLVETPYGRVFHTGDWKLDDDPQIGEPSTPEELTEIGDEGVLALVCDSTNVFNPQPSGSEGAVRKALDAEIAKHEGKRVVVTTFASNVARLQTLGQAAKDTGRQLCVAGRSLDRIIDAAQANGYLADFPDTVDFDTAMRLPRGEVLIIATGGQGEPRAALARIASESHPIELQKGDVVLFSSRQIPGNELQIGRIMNQLAQRQITVVTDRHELIHVSGHPGRPELEELYGWLRPQILVPVHGEARHMREQARVGKAAGIPAQVFQMNGDIVRLAPGKPGKIGETRTGRLVLDGDIIVPADGETIVERRRLAANGHVTVILPPKGSKAAPLLQPIGLPLDEDEADFLAEAQDDIRSAVAKLKGGKTKDRAAVQEAARLAARRAARRWSGKNPQVTVIDYYDA</sequence>
<accession>A0A0G3XEG8</accession>
<dbReference type="InterPro" id="IPR036866">
    <property type="entry name" value="RibonucZ/Hydroxyglut_hydro"/>
</dbReference>
<reference evidence="1 2" key="1">
    <citation type="submission" date="2015-06" db="EMBL/GenBank/DDBJ databases">
        <authorList>
            <person name="Zeng Y."/>
            <person name="Huang Y."/>
        </authorList>
    </citation>
    <scope>NUCLEOTIDE SEQUENCE [LARGE SCALE GENOMIC DNA]</scope>
    <source>
        <strain evidence="1 2">PQ-2</strain>
    </source>
</reference>
<dbReference type="Gene3D" id="3.10.20.580">
    <property type="match status" value="1"/>
</dbReference>
<proteinExistence type="predicted"/>
<gene>
    <name evidence="1" type="ORF">AB433_08140</name>
</gene>